<evidence type="ECO:0000313" key="1">
    <source>
        <dbReference type="EMBL" id="AWG25111.1"/>
    </source>
</evidence>
<dbReference type="Gene3D" id="2.60.450.10">
    <property type="entry name" value="Lipopolysaccharide (LPS) transport protein A like domain"/>
    <property type="match status" value="1"/>
</dbReference>
<reference evidence="1 2" key="1">
    <citation type="submission" date="2017-04" db="EMBL/GenBank/DDBJ databases">
        <title>Complete genome sequence of Flavobacterium kingsejong AJ004.</title>
        <authorList>
            <person name="Lee P.C."/>
        </authorList>
    </citation>
    <scope>NUCLEOTIDE SEQUENCE [LARGE SCALE GENOMIC DNA]</scope>
    <source>
        <strain evidence="1 2">AJ004</strain>
    </source>
</reference>
<dbReference type="OrthoDB" id="1427074at2"/>
<accession>A0A2S1LN68</accession>
<dbReference type="RefSeq" id="WP_108736715.1">
    <property type="nucleotide sequence ID" value="NZ_CP020919.1"/>
</dbReference>
<sequence length="186" mass="21131">MVLDPTKIRLTLLVLPAVLLLYGCESNFKDVQKFNVTEFTPVGEAENFTMKYTDSGKIKAILVSKQMLDFSNIAYPFTEFPKGVDVTIFDNNAKKSYVVSDYAISYSQSDIIDLRGHVKVTSQDGKVLETSQLYFDQKREWFFTEQKCRFTSGPENVFYSNGFDANKDLSYFNAQDFTGVGQASDF</sequence>
<dbReference type="Pfam" id="PF06835">
    <property type="entry name" value="LptC"/>
    <property type="match status" value="1"/>
</dbReference>
<evidence type="ECO:0000313" key="2">
    <source>
        <dbReference type="Proteomes" id="UP000244677"/>
    </source>
</evidence>
<dbReference type="InterPro" id="IPR026265">
    <property type="entry name" value="LptC"/>
</dbReference>
<dbReference type="AlphaFoldDB" id="A0A2S1LN68"/>
<dbReference type="PROSITE" id="PS51257">
    <property type="entry name" value="PROKAR_LIPOPROTEIN"/>
    <property type="match status" value="1"/>
</dbReference>
<name>A0A2S1LN68_9FLAO</name>
<dbReference type="EMBL" id="CP020919">
    <property type="protein sequence ID" value="AWG25111.1"/>
    <property type="molecule type" value="Genomic_DNA"/>
</dbReference>
<protein>
    <submittedName>
        <fullName evidence="1">LPS export ABC transporter periplasmic protein LptC</fullName>
    </submittedName>
</protein>
<organism evidence="1 2">
    <name type="scientific">Flavobacterium kingsejongi</name>
    <dbReference type="NCBI Taxonomy" id="1678728"/>
    <lineage>
        <taxon>Bacteria</taxon>
        <taxon>Pseudomonadati</taxon>
        <taxon>Bacteroidota</taxon>
        <taxon>Flavobacteriia</taxon>
        <taxon>Flavobacteriales</taxon>
        <taxon>Flavobacteriaceae</taxon>
        <taxon>Flavobacterium</taxon>
    </lineage>
</organism>
<dbReference type="GO" id="GO:0005886">
    <property type="term" value="C:plasma membrane"/>
    <property type="evidence" value="ECO:0007669"/>
    <property type="project" value="InterPro"/>
</dbReference>
<dbReference type="GO" id="GO:0015221">
    <property type="term" value="F:lipopolysaccharide transmembrane transporter activity"/>
    <property type="evidence" value="ECO:0007669"/>
    <property type="project" value="InterPro"/>
</dbReference>
<dbReference type="KEGG" id="fki:FK004_07620"/>
<dbReference type="Proteomes" id="UP000244677">
    <property type="component" value="Chromosome"/>
</dbReference>
<dbReference type="InterPro" id="IPR010664">
    <property type="entry name" value="LipoPS_assembly_LptC-rel"/>
</dbReference>
<proteinExistence type="predicted"/>
<dbReference type="NCBIfam" id="TIGR04409">
    <property type="entry name" value="LptC_YrbK"/>
    <property type="match status" value="1"/>
</dbReference>
<gene>
    <name evidence="1" type="ORF">FK004_07620</name>
</gene>
<keyword evidence="2" id="KW-1185">Reference proteome</keyword>